<dbReference type="Proteomes" id="UP000324800">
    <property type="component" value="Unassembled WGS sequence"/>
</dbReference>
<dbReference type="InterPro" id="IPR010121">
    <property type="entry name" value="Pyruvate_phosphate_dikinase"/>
</dbReference>
<evidence type="ECO:0000313" key="2">
    <source>
        <dbReference type="Proteomes" id="UP000324800"/>
    </source>
</evidence>
<dbReference type="SUPFAM" id="SSF56059">
    <property type="entry name" value="Glutathione synthetase ATP-binding domain-like"/>
    <property type="match status" value="1"/>
</dbReference>
<gene>
    <name evidence="1" type="ORF">EZS28_030964</name>
</gene>
<organism evidence="1 2">
    <name type="scientific">Streblomastix strix</name>
    <dbReference type="NCBI Taxonomy" id="222440"/>
    <lineage>
        <taxon>Eukaryota</taxon>
        <taxon>Metamonada</taxon>
        <taxon>Preaxostyla</taxon>
        <taxon>Oxymonadida</taxon>
        <taxon>Streblomastigidae</taxon>
        <taxon>Streblomastix</taxon>
    </lineage>
</organism>
<dbReference type="PANTHER" id="PTHR22931">
    <property type="entry name" value="PHOSPHOENOLPYRUVATE DIKINASE-RELATED"/>
    <property type="match status" value="1"/>
</dbReference>
<reference evidence="1 2" key="1">
    <citation type="submission" date="2019-03" db="EMBL/GenBank/DDBJ databases">
        <title>Single cell metagenomics reveals metabolic interactions within the superorganism composed of flagellate Streblomastix strix and complex community of Bacteroidetes bacteria on its surface.</title>
        <authorList>
            <person name="Treitli S.C."/>
            <person name="Kolisko M."/>
            <person name="Husnik F."/>
            <person name="Keeling P."/>
            <person name="Hampl V."/>
        </authorList>
    </citation>
    <scope>NUCLEOTIDE SEQUENCE [LARGE SCALE GENOMIC DNA]</scope>
    <source>
        <strain evidence="1">ST1C</strain>
    </source>
</reference>
<comment type="caution">
    <text evidence="1">The sequence shown here is derived from an EMBL/GenBank/DDBJ whole genome shotgun (WGS) entry which is preliminary data.</text>
</comment>
<accession>A0A5J4USZ7</accession>
<protein>
    <submittedName>
        <fullName evidence="1">Uncharacterized protein</fullName>
    </submittedName>
</protein>
<dbReference type="PANTHER" id="PTHR22931:SF9">
    <property type="entry name" value="PYRUVATE, PHOSPHATE DIKINASE 1, CHLOROPLASTIC"/>
    <property type="match status" value="1"/>
</dbReference>
<dbReference type="EMBL" id="SNRW01012690">
    <property type="protein sequence ID" value="KAA6373509.1"/>
    <property type="molecule type" value="Genomic_DNA"/>
</dbReference>
<proteinExistence type="predicted"/>
<evidence type="ECO:0000313" key="1">
    <source>
        <dbReference type="EMBL" id="KAA6373509.1"/>
    </source>
</evidence>
<sequence length="75" mass="8872">MKKFEKIISCYKNKHNRKIGTELETEELDEVITGYLELAKQEKGEFSLDPKVQLHMAINTMFGTWKTTRAETYMR</sequence>
<dbReference type="GO" id="GO:0050242">
    <property type="term" value="F:pyruvate, phosphate dikinase activity"/>
    <property type="evidence" value="ECO:0007669"/>
    <property type="project" value="InterPro"/>
</dbReference>
<name>A0A5J4USZ7_9EUKA</name>
<dbReference type="AlphaFoldDB" id="A0A5J4USZ7"/>